<dbReference type="AlphaFoldDB" id="A0A182IB76"/>
<dbReference type="VEuPathDB" id="VectorBase:AARA21_007907"/>
<dbReference type="KEGG" id="aara:120902012"/>
<dbReference type="RefSeq" id="XP_040166372.1">
    <property type="nucleotide sequence ID" value="XM_040310438.1"/>
</dbReference>
<sequence>MAPQKEKPQQEQQVALLNDNLFTCVLTAGTNVKKYTRLVEKNEHQFDLMEVSKFVFDLVQSRTKPLDVNAKIVCGMCYIFLFNVQQLRDRILIVDHKHFKGRKIGYKEKNVVRQFEVECRPGKDGRPKVPITLDELLSMDIDMHMEAGSEKDVIDALLASQQSTTVQNVDDITLRELPPSLRHEEEYHTVDNDFGEARSNELLDFFNDSAQEPEAELASKIHSDLPVTQDDLMDIDPSLEPELDAVDSIRDSDILPLEEDTLQPVPMYVSDEEDNKDEIELISLNAAFYAVKEEENSADETEQNPPIENNIMGEKRHEITPTNVVPKKRSRLIVDVFTQISTNCLARQLAKCAKTTVTMEQPRQEVQAFLAEQKLNQLFAEPLRPWLHSFLYKRNLSVRKERATPLSKFEFSKKKPSKRDKNGICKSNAPQTEEVPTAEIVPPIETFAPIELPTELPGVPAMVTTAESAPCVEPTGNNAPTSMRSFLTRFTGNPAEWDYLKRTEDPHSEKRKDKKDEGVVTSHALQVVLRSLFDEVADESIPFEMIQAKMGSRQIAASLFAKLLELSATKIIRIATNEYGLPVMVQKFQNWPLH</sequence>
<evidence type="ECO:0000313" key="1">
    <source>
        <dbReference type="EnsemblMetazoa" id="AARA010840-PA"/>
    </source>
</evidence>
<organism evidence="1 2">
    <name type="scientific">Anopheles arabiensis</name>
    <name type="common">Mosquito</name>
    <dbReference type="NCBI Taxonomy" id="7173"/>
    <lineage>
        <taxon>Eukaryota</taxon>
        <taxon>Metazoa</taxon>
        <taxon>Ecdysozoa</taxon>
        <taxon>Arthropoda</taxon>
        <taxon>Hexapoda</taxon>
        <taxon>Insecta</taxon>
        <taxon>Pterygota</taxon>
        <taxon>Neoptera</taxon>
        <taxon>Endopterygota</taxon>
        <taxon>Diptera</taxon>
        <taxon>Nematocera</taxon>
        <taxon>Culicoidea</taxon>
        <taxon>Culicidae</taxon>
        <taxon>Anophelinae</taxon>
        <taxon>Anopheles</taxon>
    </lineage>
</organism>
<dbReference type="Proteomes" id="UP000075840">
    <property type="component" value="Unassembled WGS sequence"/>
</dbReference>
<proteinExistence type="predicted"/>
<name>A0A182IB76_ANOAR</name>
<accession>A0A182IB76</accession>
<dbReference type="EMBL" id="APCN01000644">
    <property type="status" value="NOT_ANNOTATED_CDS"/>
    <property type="molecule type" value="Genomic_DNA"/>
</dbReference>
<evidence type="ECO:0000313" key="2">
    <source>
        <dbReference type="Proteomes" id="UP000075840"/>
    </source>
</evidence>
<dbReference type="GeneID" id="120902012"/>
<keyword evidence="2" id="KW-1185">Reference proteome</keyword>
<dbReference type="VEuPathDB" id="VectorBase:AARA010840"/>
<dbReference type="EnsemblMetazoa" id="AARA010840-RA">
    <property type="protein sequence ID" value="AARA010840-PA"/>
    <property type="gene ID" value="AARA010840"/>
</dbReference>
<reference evidence="1" key="1">
    <citation type="submission" date="2022-08" db="UniProtKB">
        <authorList>
            <consortium name="EnsemblMetazoa"/>
        </authorList>
    </citation>
    <scope>IDENTIFICATION</scope>
    <source>
        <strain evidence="1">Dongola</strain>
    </source>
</reference>
<protein>
    <submittedName>
        <fullName evidence="1">Uncharacterized protein</fullName>
    </submittedName>
</protein>